<proteinExistence type="inferred from homology"/>
<dbReference type="PIRSF" id="PIRSF028980">
    <property type="entry name" value="tRNAHis_guanylyltransferase"/>
    <property type="match status" value="1"/>
</dbReference>
<keyword evidence="17" id="KW-0812">Transmembrane</keyword>
<dbReference type="GO" id="GO:0005525">
    <property type="term" value="F:GTP binding"/>
    <property type="evidence" value="ECO:0007669"/>
    <property type="project" value="UniProtKB-UniRule"/>
</dbReference>
<sequence length="254" mass="29484">MVNSKYEYVRKFETSDKLLPNTWIVIRLDGCGFHKFSSIHEFEKPNDVRALNLMNEAASVTMKAFPDIILAYGNSDEYSFVFQKNLSLNINKRYSKLTSIVVSLFTSNYVFLWPRYFKDKMLMYPPSFDARSILYPSKENIRDYLSWRQVDCHINNLYNTAFWALVQKGGMSTTDAEKTLMGTLAKDKNELLFSKFGINYNNEHEMFKKGSVLLRNSSANNLEKTSSKNTKQIAVLHVDIIGDPFWDERPSLLK</sequence>
<evidence type="ECO:0000259" key="19">
    <source>
        <dbReference type="Pfam" id="PF14413"/>
    </source>
</evidence>
<protein>
    <recommendedName>
        <fullName evidence="4 14">tRNA(His) guanylyltransferase</fullName>
        <ecNumber evidence="3 14">2.7.7.79</ecNumber>
    </recommendedName>
    <alternativeName>
        <fullName evidence="12 14">tRNA-histidine guanylyltransferase</fullName>
    </alternativeName>
</protein>
<comment type="cofactor">
    <cofactor evidence="16">
        <name>Mg(2+)</name>
        <dbReference type="ChEBI" id="CHEBI:18420"/>
    </cofactor>
    <text evidence="16">Binds 2 magnesium ions per subunit.</text>
</comment>
<reference evidence="20 21" key="1">
    <citation type="journal article" date="2012" name="MBio">
        <title>De novo assembly of the Pneumocystis jirovecii genome from a single bronchoalveolar lavage fluid specimen from a patient.</title>
        <authorList>
            <person name="Cisse O.H."/>
            <person name="Pagni M."/>
            <person name="Hauser P.M."/>
        </authorList>
    </citation>
    <scope>NUCLEOTIDE SEQUENCE [LARGE SCALE GENOMIC DNA]</scope>
    <source>
        <strain evidence="20 21">SE8</strain>
    </source>
</reference>
<comment type="catalytic activity">
    <reaction evidence="13 14">
        <text>a 5'-end ribonucleotide-tRNA(His) + GTP + ATP + H2O = a 5'-end phospho-guanosine-ribonucleotide-tRNA(His) + AMP + 2 diphosphate + H(+)</text>
        <dbReference type="Rhea" id="RHEA:54564"/>
        <dbReference type="Rhea" id="RHEA-COMP:14193"/>
        <dbReference type="Rhea" id="RHEA-COMP:14917"/>
        <dbReference type="ChEBI" id="CHEBI:15377"/>
        <dbReference type="ChEBI" id="CHEBI:15378"/>
        <dbReference type="ChEBI" id="CHEBI:30616"/>
        <dbReference type="ChEBI" id="CHEBI:33019"/>
        <dbReference type="ChEBI" id="CHEBI:37565"/>
        <dbReference type="ChEBI" id="CHEBI:138282"/>
        <dbReference type="ChEBI" id="CHEBI:141847"/>
        <dbReference type="ChEBI" id="CHEBI:456215"/>
        <dbReference type="EC" id="2.7.7.79"/>
    </reaction>
</comment>
<organism evidence="21">
    <name type="scientific">Pneumocystis jirovecii</name>
    <name type="common">Human pneumocystis pneumonia agent</name>
    <dbReference type="NCBI Taxonomy" id="42068"/>
    <lineage>
        <taxon>Eukaryota</taxon>
        <taxon>Fungi</taxon>
        <taxon>Dikarya</taxon>
        <taxon>Ascomycota</taxon>
        <taxon>Taphrinomycotina</taxon>
        <taxon>Pneumocystomycetes</taxon>
        <taxon>Pneumocystaceae</taxon>
        <taxon>Pneumocystis</taxon>
    </lineage>
</organism>
<comment type="caution">
    <text evidence="20">The sequence shown here is derived from an EMBL/GenBank/DDBJ whole genome shotgun (WGS) entry which is preliminary data.</text>
</comment>
<keyword evidence="17" id="KW-0472">Membrane</keyword>
<evidence type="ECO:0000313" key="21">
    <source>
        <dbReference type="Proteomes" id="UP000010422"/>
    </source>
</evidence>
<dbReference type="InParanoid" id="L0PDA9"/>
<dbReference type="GO" id="GO:0008193">
    <property type="term" value="F:tRNA guanylyltransferase activity"/>
    <property type="evidence" value="ECO:0007669"/>
    <property type="project" value="UniProtKB-UniRule"/>
</dbReference>
<evidence type="ECO:0000256" key="14">
    <source>
        <dbReference type="PIRNR" id="PIRNR028980"/>
    </source>
</evidence>
<dbReference type="InterPro" id="IPR038469">
    <property type="entry name" value="tRNAHis_GuaTrfase_Thg1_sf"/>
</dbReference>
<dbReference type="InterPro" id="IPR024956">
    <property type="entry name" value="tRNAHis_GuaTrfase_cat"/>
</dbReference>
<dbReference type="GO" id="GO:0000287">
    <property type="term" value="F:magnesium ion binding"/>
    <property type="evidence" value="ECO:0007669"/>
    <property type="project" value="UniProtKB-UniRule"/>
</dbReference>
<dbReference type="AlphaFoldDB" id="L0PDA9"/>
<keyword evidence="10 14" id="KW-0460">Magnesium</keyword>
<dbReference type="VEuPathDB" id="FungiDB:PNEJI1_001771"/>
<evidence type="ECO:0000256" key="7">
    <source>
        <dbReference type="ARBA" id="ARBA00022695"/>
    </source>
</evidence>
<feature type="binding site" evidence="15">
    <location>
        <begin position="75"/>
        <end position="76"/>
    </location>
    <ligand>
        <name>GTP</name>
        <dbReference type="ChEBI" id="CHEBI:37565"/>
    </ligand>
</feature>
<evidence type="ECO:0000256" key="9">
    <source>
        <dbReference type="ARBA" id="ARBA00022741"/>
    </source>
</evidence>
<keyword evidence="11 14" id="KW-0342">GTP-binding</keyword>
<evidence type="ECO:0000256" key="15">
    <source>
        <dbReference type="PIRSR" id="PIRSR028980-1"/>
    </source>
</evidence>
<comment type="function">
    <text evidence="1 14">Adds a GMP to the 5'-end of tRNA(His) after transcription and RNase P cleavage.</text>
</comment>
<feature type="binding site" evidence="16">
    <location>
        <position position="29"/>
    </location>
    <ligand>
        <name>Mg(2+)</name>
        <dbReference type="ChEBI" id="CHEBI:18420"/>
        <label>1</label>
        <note>catalytic</note>
    </ligand>
</feature>
<evidence type="ECO:0000256" key="12">
    <source>
        <dbReference type="ARBA" id="ARBA00032480"/>
    </source>
</evidence>
<feature type="domain" description="Thg1 C-terminal" evidence="19">
    <location>
        <begin position="139"/>
        <end position="238"/>
    </location>
</feature>
<dbReference type="Pfam" id="PF04446">
    <property type="entry name" value="Thg1"/>
    <property type="match status" value="1"/>
</dbReference>
<feature type="binding site" evidence="16">
    <location>
        <position position="29"/>
    </location>
    <ligand>
        <name>Mg(2+)</name>
        <dbReference type="ChEBI" id="CHEBI:18420"/>
        <label>2</label>
        <note>catalytic</note>
    </ligand>
</feature>
<keyword evidence="8 14" id="KW-0479">Metal-binding</keyword>
<dbReference type="Pfam" id="PF14413">
    <property type="entry name" value="Thg1C"/>
    <property type="match status" value="1"/>
</dbReference>
<evidence type="ECO:0000259" key="18">
    <source>
        <dbReference type="Pfam" id="PF04446"/>
    </source>
</evidence>
<evidence type="ECO:0000256" key="8">
    <source>
        <dbReference type="ARBA" id="ARBA00022723"/>
    </source>
</evidence>
<dbReference type="FunCoup" id="L0PDA9">
    <property type="interactions" value="289"/>
</dbReference>
<dbReference type="Gene3D" id="3.30.70.3000">
    <property type="match status" value="1"/>
</dbReference>
<keyword evidence="5 14" id="KW-0808">Transferase</keyword>
<dbReference type="Proteomes" id="UP000010422">
    <property type="component" value="Unassembled WGS sequence"/>
</dbReference>
<keyword evidence="6 14" id="KW-0819">tRNA processing</keyword>
<feature type="binding site" evidence="16">
    <location>
        <position position="76"/>
    </location>
    <ligand>
        <name>Mg(2+)</name>
        <dbReference type="ChEBI" id="CHEBI:18420"/>
        <label>1</label>
        <note>catalytic</note>
    </ligand>
</feature>
<feature type="binding site" evidence="15">
    <location>
        <begin position="29"/>
        <end position="34"/>
    </location>
    <ligand>
        <name>GTP</name>
        <dbReference type="ChEBI" id="CHEBI:37565"/>
    </ligand>
</feature>
<evidence type="ECO:0000256" key="10">
    <source>
        <dbReference type="ARBA" id="ARBA00022842"/>
    </source>
</evidence>
<evidence type="ECO:0000256" key="13">
    <source>
        <dbReference type="ARBA" id="ARBA00047281"/>
    </source>
</evidence>
<name>L0PDA9_PNEJI</name>
<feature type="binding site" evidence="16">
    <location>
        <position position="76"/>
    </location>
    <ligand>
        <name>Mg(2+)</name>
        <dbReference type="ChEBI" id="CHEBI:18420"/>
        <label>2</label>
        <note>catalytic</note>
    </ligand>
</feature>
<dbReference type="EMBL" id="CAKM01000232">
    <property type="protein sequence ID" value="CCJ30079.1"/>
    <property type="molecule type" value="Genomic_DNA"/>
</dbReference>
<evidence type="ECO:0000256" key="11">
    <source>
        <dbReference type="ARBA" id="ARBA00023134"/>
    </source>
</evidence>
<dbReference type="InterPro" id="IPR007537">
    <property type="entry name" value="tRNAHis_GuaTrfase_Thg1"/>
</dbReference>
<evidence type="ECO:0000256" key="6">
    <source>
        <dbReference type="ARBA" id="ARBA00022694"/>
    </source>
</evidence>
<evidence type="ECO:0000256" key="5">
    <source>
        <dbReference type="ARBA" id="ARBA00022679"/>
    </source>
</evidence>
<dbReference type="EC" id="2.7.7.79" evidence="3 14"/>
<dbReference type="InterPro" id="IPR025845">
    <property type="entry name" value="Thg1_C_dom"/>
</dbReference>
<evidence type="ECO:0000313" key="20">
    <source>
        <dbReference type="EMBL" id="CCJ30079.1"/>
    </source>
</evidence>
<evidence type="ECO:0000256" key="4">
    <source>
        <dbReference type="ARBA" id="ARBA00015443"/>
    </source>
</evidence>
<accession>L0PDA9</accession>
<evidence type="ECO:0000256" key="3">
    <source>
        <dbReference type="ARBA" id="ARBA00012511"/>
    </source>
</evidence>
<evidence type="ECO:0000256" key="1">
    <source>
        <dbReference type="ARBA" id="ARBA00002939"/>
    </source>
</evidence>
<evidence type="ECO:0000256" key="16">
    <source>
        <dbReference type="PIRSR" id="PIRSR028980-2"/>
    </source>
</evidence>
<dbReference type="GO" id="GO:0006400">
    <property type="term" value="P:tRNA modification"/>
    <property type="evidence" value="ECO:0007669"/>
    <property type="project" value="UniProtKB-UniRule"/>
</dbReference>
<feature type="transmembrane region" description="Helical" evidence="17">
    <location>
        <begin position="94"/>
        <end position="113"/>
    </location>
</feature>
<dbReference type="PANTHER" id="PTHR12729:SF6">
    <property type="entry name" value="TRNA(HIS) GUANYLYLTRANSFERASE-RELATED"/>
    <property type="match status" value="1"/>
</dbReference>
<feature type="domain" description="tRNAHis guanylyltransferase catalytic" evidence="18">
    <location>
        <begin position="6"/>
        <end position="136"/>
    </location>
</feature>
<comment type="similarity">
    <text evidence="2 14">Belongs to the tRNA(His) guanylyltransferase family.</text>
</comment>
<dbReference type="STRING" id="1209962.L0PDA9"/>
<gene>
    <name evidence="20" type="ORF">PNEJI1_001771</name>
</gene>
<feature type="binding site" evidence="16">
    <location>
        <position position="30"/>
    </location>
    <ligand>
        <name>Mg(2+)</name>
        <dbReference type="ChEBI" id="CHEBI:18420"/>
        <label>1</label>
        <note>catalytic</note>
    </ligand>
</feature>
<keyword evidence="9 14" id="KW-0547">Nucleotide-binding</keyword>
<dbReference type="FunFam" id="3.30.70.3000:FF:000001">
    <property type="entry name" value="tRNA(His) guanylyltransferase"/>
    <property type="match status" value="1"/>
</dbReference>
<evidence type="ECO:0000256" key="2">
    <source>
        <dbReference type="ARBA" id="ARBA00010113"/>
    </source>
</evidence>
<keyword evidence="7 14" id="KW-0548">Nucleotidyltransferase</keyword>
<evidence type="ECO:0000256" key="17">
    <source>
        <dbReference type="SAM" id="Phobius"/>
    </source>
</evidence>
<keyword evidence="17" id="KW-1133">Transmembrane helix</keyword>
<dbReference type="PANTHER" id="PTHR12729">
    <property type="entry name" value="TRNA(HIS) GUANYLYLTRANSFERASE-RELATED"/>
    <property type="match status" value="1"/>
</dbReference>